<organism evidence="1 2">
    <name type="scientific">Racocetra persica</name>
    <dbReference type="NCBI Taxonomy" id="160502"/>
    <lineage>
        <taxon>Eukaryota</taxon>
        <taxon>Fungi</taxon>
        <taxon>Fungi incertae sedis</taxon>
        <taxon>Mucoromycota</taxon>
        <taxon>Glomeromycotina</taxon>
        <taxon>Glomeromycetes</taxon>
        <taxon>Diversisporales</taxon>
        <taxon>Gigasporaceae</taxon>
        <taxon>Racocetra</taxon>
    </lineage>
</organism>
<accession>A0ACA9MIM6</accession>
<keyword evidence="2" id="KW-1185">Reference proteome</keyword>
<feature type="non-terminal residue" evidence="1">
    <location>
        <position position="1"/>
    </location>
</feature>
<gene>
    <name evidence="1" type="ORF">RPERSI_LOCUS5581</name>
</gene>
<proteinExistence type="predicted"/>
<comment type="caution">
    <text evidence="1">The sequence shown here is derived from an EMBL/GenBank/DDBJ whole genome shotgun (WGS) entry which is preliminary data.</text>
</comment>
<evidence type="ECO:0000313" key="1">
    <source>
        <dbReference type="EMBL" id="CAG8592189.1"/>
    </source>
</evidence>
<evidence type="ECO:0000313" key="2">
    <source>
        <dbReference type="Proteomes" id="UP000789920"/>
    </source>
</evidence>
<protein>
    <submittedName>
        <fullName evidence="1">20280_t:CDS:1</fullName>
    </submittedName>
</protein>
<name>A0ACA9MIM6_9GLOM</name>
<dbReference type="Proteomes" id="UP000789920">
    <property type="component" value="Unassembled WGS sequence"/>
</dbReference>
<sequence length="222" mass="25652">DVRLTIIDLLRHLEFFLETHPDTSLSECMVANSINFKLQEYWECVDESTTIGALLDPRSKTKTFKDINKRDRAIALLHNRMELYKNDAQSTNINLQSKENKRSFFESLISEQNSEQVTVEDEITRYFAIPVDPNTNSLDWWHHFGKDFPILASMALCYLSVQGSSVLSEQAFSMAANTITKICCNLKPDTARAVMCLKSWIQQVRDKNEKELDIESFFLLEI</sequence>
<reference evidence="1" key="1">
    <citation type="submission" date="2021-06" db="EMBL/GenBank/DDBJ databases">
        <authorList>
            <person name="Kallberg Y."/>
            <person name="Tangrot J."/>
            <person name="Rosling A."/>
        </authorList>
    </citation>
    <scope>NUCLEOTIDE SEQUENCE</scope>
    <source>
        <strain evidence="1">MA461A</strain>
    </source>
</reference>
<dbReference type="EMBL" id="CAJVQC010008409">
    <property type="protein sequence ID" value="CAG8592189.1"/>
    <property type="molecule type" value="Genomic_DNA"/>
</dbReference>